<keyword evidence="2 6" id="KW-0645">Protease</keyword>
<evidence type="ECO:0000313" key="12">
    <source>
        <dbReference type="EMBL" id="AXI80546.1"/>
    </source>
</evidence>
<dbReference type="Gene3D" id="2.60.120.380">
    <property type="match status" value="1"/>
</dbReference>
<protein>
    <recommendedName>
        <fullName evidence="14">Peptidase S8 and S53 subtilisin kexin sedolisin</fullName>
    </recommendedName>
</protein>
<dbReference type="SUPFAM" id="SSF52743">
    <property type="entry name" value="Subtilisin-like"/>
    <property type="match status" value="1"/>
</dbReference>
<dbReference type="Pfam" id="PF05922">
    <property type="entry name" value="Inhibitor_I9"/>
    <property type="match status" value="1"/>
</dbReference>
<dbReference type="GO" id="GO:0006508">
    <property type="term" value="P:proteolysis"/>
    <property type="evidence" value="ECO:0007669"/>
    <property type="project" value="UniProtKB-KW"/>
</dbReference>
<feature type="active site" description="Charge relay system" evidence="5 6">
    <location>
        <position position="599"/>
    </location>
</feature>
<dbReference type="InterPro" id="IPR023828">
    <property type="entry name" value="Peptidase_S8_Ser-AS"/>
</dbReference>
<dbReference type="InterPro" id="IPR000209">
    <property type="entry name" value="Peptidase_S8/S53_dom"/>
</dbReference>
<dbReference type="Pfam" id="PF00082">
    <property type="entry name" value="Peptidase_S8"/>
    <property type="match status" value="1"/>
</dbReference>
<dbReference type="InterPro" id="IPR046450">
    <property type="entry name" value="PA_dom_sf"/>
</dbReference>
<dbReference type="Gene3D" id="3.40.50.200">
    <property type="entry name" value="Peptidase S8/S53 domain"/>
    <property type="match status" value="1"/>
</dbReference>
<keyword evidence="3 6" id="KW-0378">Hydrolase</keyword>
<dbReference type="PRINTS" id="PR00723">
    <property type="entry name" value="SUBTILISIN"/>
</dbReference>
<evidence type="ECO:0008006" key="14">
    <source>
        <dbReference type="Google" id="ProtNLM"/>
    </source>
</evidence>
<reference evidence="13" key="1">
    <citation type="submission" date="2018-07" db="EMBL/GenBank/DDBJ databases">
        <title>Streptacidiphilus bronchialis DSM 106435 chromosome.</title>
        <authorList>
            <person name="Batra D."/>
            <person name="Gulvik C.A."/>
        </authorList>
    </citation>
    <scope>NUCLEOTIDE SEQUENCE [LARGE SCALE GENOMIC DNA]</scope>
    <source>
        <strain evidence="13">DSM 106435</strain>
    </source>
</reference>
<evidence type="ECO:0000259" key="11">
    <source>
        <dbReference type="Pfam" id="PF17766"/>
    </source>
</evidence>
<dbReference type="InterPro" id="IPR037045">
    <property type="entry name" value="S8pro/Inhibitor_I9_sf"/>
</dbReference>
<evidence type="ECO:0000259" key="10">
    <source>
        <dbReference type="Pfam" id="PF05922"/>
    </source>
</evidence>
<feature type="region of interest" description="Disordered" evidence="7">
    <location>
        <begin position="89"/>
        <end position="109"/>
    </location>
</feature>
<dbReference type="PANTHER" id="PTHR10795">
    <property type="entry name" value="PROPROTEIN CONVERTASE SUBTILISIN/KEXIN"/>
    <property type="match status" value="1"/>
</dbReference>
<dbReference type="InterPro" id="IPR034197">
    <property type="entry name" value="Peptidases_S8_3"/>
</dbReference>
<dbReference type="GO" id="GO:0004252">
    <property type="term" value="F:serine-type endopeptidase activity"/>
    <property type="evidence" value="ECO:0007669"/>
    <property type="project" value="UniProtKB-UniRule"/>
</dbReference>
<dbReference type="PROSITE" id="PS51892">
    <property type="entry name" value="SUBTILASE"/>
    <property type="match status" value="1"/>
</dbReference>
<evidence type="ECO:0000256" key="7">
    <source>
        <dbReference type="SAM" id="MobiDB-lite"/>
    </source>
</evidence>
<feature type="active site" description="Charge relay system" evidence="5 6">
    <location>
        <position position="277"/>
    </location>
</feature>
<comment type="similarity">
    <text evidence="1 6">Belongs to the peptidase S8 family.</text>
</comment>
<dbReference type="CDD" id="cd04852">
    <property type="entry name" value="Peptidases_S8_3"/>
    <property type="match status" value="1"/>
</dbReference>
<dbReference type="Gene3D" id="2.60.40.2310">
    <property type="match status" value="1"/>
</dbReference>
<evidence type="ECO:0000256" key="5">
    <source>
        <dbReference type="PIRSR" id="PIRSR615500-1"/>
    </source>
</evidence>
<dbReference type="InterPro" id="IPR045051">
    <property type="entry name" value="SBT"/>
</dbReference>
<feature type="active site" description="Charge relay system" evidence="5 6">
    <location>
        <position position="206"/>
    </location>
</feature>
<feature type="domain" description="Peptidase S8/S53" evidence="8">
    <location>
        <begin position="197"/>
        <end position="658"/>
    </location>
</feature>
<accession>A0A345T3J1</accession>
<dbReference type="CDD" id="cd02120">
    <property type="entry name" value="PA_subtilisin_like"/>
    <property type="match status" value="1"/>
</dbReference>
<evidence type="ECO:0000256" key="3">
    <source>
        <dbReference type="ARBA" id="ARBA00022801"/>
    </source>
</evidence>
<feature type="domain" description="PA" evidence="9">
    <location>
        <begin position="433"/>
        <end position="523"/>
    </location>
</feature>
<evidence type="ECO:0000256" key="1">
    <source>
        <dbReference type="ARBA" id="ARBA00011073"/>
    </source>
</evidence>
<dbReference type="Pfam" id="PF17766">
    <property type="entry name" value="fn3_6"/>
    <property type="match status" value="1"/>
</dbReference>
<name>A0A345T3J1_9ACTN</name>
<dbReference type="KEGG" id="stri:C7M71_027310"/>
<sequence>MSYVRGRTLTVVFRRRSRLIGLVLGPVVAAAVLTGAAPGLAASPPSAPTDGPGADGPAAAGPYTDGLYIVQLAEAPVASYGGGIRGLAATRPQPGGKVDPGSSATRSYRGHLEARRKQVLARVPGVRPVYAYDYAFNGFAARLTARQAARLAAEQGVVSLERNQLLDVDTVSTARFLGLSGSGGVWERRFGGAAHAGEGVVIGMVDSGYSPDSPLFAPLPEPRPDARAIARTWKGTCDHGEQAPVTCNNKVIGARYYHQGVTPVAGEYLSPRDYGGHGTHTASTAAGDSGVPVVINGNAVGEATGMAPAARLAIYKACWVVDADNNLSCGTADTVAAVNQAVADGVDVINYSVSGSTGSVVNSVESAFYNAAHAGVFVATGAGNTGTAGSVSHNAPWEMTVAASTHDRRYRATLALGDGRSFTGVGTGAAVESAPLVTASAVGRDGANSGQVSECWSGTLDPVKAAGAIVVCRRGGNDRTEKSAAVQEAGGVGMVLYNPTANSLDADFHHVPTVHLDQVAGAQVAAYAATPGATASLAASEVWTAPAPAMADFSSTGPASAGGGDLLKPDVTAPGVDVIAGVAPDTADGNGFGAMSGTSMAAPHVAGLAALLLSRHPGWSPAEVQSALMTTAYTTDNQGGPIKDAAGRTATPFSYGSGHVDPARAFDPGLVYRAGQRDWQEYACAIGQQLPAVTGARDCARVRRTDPSDLNYPSLAVAALAGRQTLVRTVTNVDSRRASYRVQVDAPPGFTAEVRPAAFTLRPGKSARYRVTLTRTTAPLGSWAFGALTWTDGTHAVRSPIAVKPVALAPAPEAAGHGTRGSMALRPQAGYAGTLNARVRGLSPAEVTVHPLRNATGVAFDTARPTVGDHTASRSVTVPAGTKLLRFGTFADDYRRGTDVDLYLYKQSATGALTLYATAATAGTATEAVQVRSPAAGQWVVYADLRSAPADAGDTRVAVDGWLLDGSTAGNAIAAPESAAVAIGDRPRFRLSWSGLEPGHRYLGSVVWDDGAVVQGYTEVQAATG</sequence>
<dbReference type="Pfam" id="PF02225">
    <property type="entry name" value="PA"/>
    <property type="match status" value="1"/>
</dbReference>
<dbReference type="InterPro" id="IPR036852">
    <property type="entry name" value="Peptidase_S8/S53_dom_sf"/>
</dbReference>
<dbReference type="AlphaFoldDB" id="A0A345T3J1"/>
<dbReference type="InterPro" id="IPR041469">
    <property type="entry name" value="Subtilisin-like_FN3"/>
</dbReference>
<evidence type="ECO:0000256" key="2">
    <source>
        <dbReference type="ARBA" id="ARBA00022670"/>
    </source>
</evidence>
<dbReference type="Gene3D" id="3.50.30.30">
    <property type="match status" value="1"/>
</dbReference>
<organism evidence="12 13">
    <name type="scientific">Peterkaempfera bronchialis</name>
    <dbReference type="NCBI Taxonomy" id="2126346"/>
    <lineage>
        <taxon>Bacteria</taxon>
        <taxon>Bacillati</taxon>
        <taxon>Actinomycetota</taxon>
        <taxon>Actinomycetes</taxon>
        <taxon>Kitasatosporales</taxon>
        <taxon>Streptomycetaceae</taxon>
        <taxon>Peterkaempfera</taxon>
    </lineage>
</organism>
<keyword evidence="4 6" id="KW-0720">Serine protease</keyword>
<dbReference type="EMBL" id="CP031264">
    <property type="protein sequence ID" value="AXI80546.1"/>
    <property type="molecule type" value="Genomic_DNA"/>
</dbReference>
<dbReference type="OrthoDB" id="3845599at2"/>
<keyword evidence="13" id="KW-1185">Reference proteome</keyword>
<dbReference type="PROSITE" id="PS00138">
    <property type="entry name" value="SUBTILASE_SER"/>
    <property type="match status" value="1"/>
</dbReference>
<dbReference type="Gene3D" id="3.30.70.80">
    <property type="entry name" value="Peptidase S8 propeptide/proteinase inhibitor I9"/>
    <property type="match status" value="1"/>
</dbReference>
<evidence type="ECO:0000256" key="4">
    <source>
        <dbReference type="ARBA" id="ARBA00022825"/>
    </source>
</evidence>
<evidence type="ECO:0000256" key="6">
    <source>
        <dbReference type="PROSITE-ProRule" id="PRU01240"/>
    </source>
</evidence>
<dbReference type="InterPro" id="IPR003137">
    <property type="entry name" value="PA_domain"/>
</dbReference>
<dbReference type="SUPFAM" id="SSF52025">
    <property type="entry name" value="PA domain"/>
    <property type="match status" value="1"/>
</dbReference>
<dbReference type="Proteomes" id="UP000249340">
    <property type="component" value="Chromosome"/>
</dbReference>
<proteinExistence type="inferred from homology"/>
<dbReference type="InterPro" id="IPR010259">
    <property type="entry name" value="S8pro/Inhibitor_I9"/>
</dbReference>
<feature type="domain" description="Inhibitor I9" evidence="10">
    <location>
        <begin position="68"/>
        <end position="166"/>
    </location>
</feature>
<evidence type="ECO:0000313" key="13">
    <source>
        <dbReference type="Proteomes" id="UP000249340"/>
    </source>
</evidence>
<evidence type="ECO:0000259" key="8">
    <source>
        <dbReference type="Pfam" id="PF00082"/>
    </source>
</evidence>
<gene>
    <name evidence="12" type="ORF">C7M71_027310</name>
</gene>
<evidence type="ECO:0000259" key="9">
    <source>
        <dbReference type="Pfam" id="PF02225"/>
    </source>
</evidence>
<dbReference type="InterPro" id="IPR015500">
    <property type="entry name" value="Peptidase_S8_subtilisin-rel"/>
</dbReference>
<feature type="domain" description="Subtilisin-like protease fibronectin type-III" evidence="11">
    <location>
        <begin position="709"/>
        <end position="803"/>
    </location>
</feature>